<dbReference type="Proteomes" id="UP000069205">
    <property type="component" value="Chromosome"/>
</dbReference>
<dbReference type="EMBL" id="CP011801">
    <property type="protein sequence ID" value="ALA56817.1"/>
    <property type="molecule type" value="Genomic_DNA"/>
</dbReference>
<dbReference type="PATRIC" id="fig|42253.5.peg.368"/>
<dbReference type="AlphaFoldDB" id="A0A0K2G887"/>
<evidence type="ECO:0000313" key="1">
    <source>
        <dbReference type="EMBL" id="ALA56817.1"/>
    </source>
</evidence>
<proteinExistence type="predicted"/>
<name>A0A0K2G887_NITMO</name>
<accession>A0A0K2G887</accession>
<evidence type="ECO:0000313" key="2">
    <source>
        <dbReference type="Proteomes" id="UP000069205"/>
    </source>
</evidence>
<protein>
    <submittedName>
        <fullName evidence="1">Uncharacterized protein</fullName>
    </submittedName>
</protein>
<dbReference type="KEGG" id="nmv:NITMOv2_0381"/>
<keyword evidence="2" id="KW-1185">Reference proteome</keyword>
<gene>
    <name evidence="1" type="ORF">NITMOv2_0381</name>
</gene>
<reference evidence="1 2" key="1">
    <citation type="journal article" date="2015" name="Proc. Natl. Acad. Sci. U.S.A.">
        <title>Expanded metabolic versatility of ubiquitous nitrite-oxidizing bacteria from the genus Nitrospira.</title>
        <authorList>
            <person name="Koch H."/>
            <person name="Lucker S."/>
            <person name="Albertsen M."/>
            <person name="Kitzinger K."/>
            <person name="Herbold C."/>
            <person name="Spieck E."/>
            <person name="Nielsen P.H."/>
            <person name="Wagner M."/>
            <person name="Daims H."/>
        </authorList>
    </citation>
    <scope>NUCLEOTIDE SEQUENCE [LARGE SCALE GENOMIC DNA]</scope>
    <source>
        <strain evidence="1 2">NSP M-1</strain>
    </source>
</reference>
<dbReference type="STRING" id="42253.NITMOv2_0381"/>
<organism evidence="1 2">
    <name type="scientific">Nitrospira moscoviensis</name>
    <dbReference type="NCBI Taxonomy" id="42253"/>
    <lineage>
        <taxon>Bacteria</taxon>
        <taxon>Pseudomonadati</taxon>
        <taxon>Nitrospirota</taxon>
        <taxon>Nitrospiria</taxon>
        <taxon>Nitrospirales</taxon>
        <taxon>Nitrospiraceae</taxon>
        <taxon>Nitrospira</taxon>
    </lineage>
</organism>
<sequence length="79" mass="8499">MPIHSYGSYYARLPRERCHSPSQEEGSVSYSDVGGSNLSRALDCAMTLDSSEGWSLKPSGGVSCETPIQIPTPEEFCGV</sequence>